<keyword evidence="1" id="KW-0479">Metal-binding</keyword>
<organism evidence="2 3">
    <name type="scientific">Campylobacter sputorum subsp. sputorum</name>
    <dbReference type="NCBI Taxonomy" id="32024"/>
    <lineage>
        <taxon>Bacteria</taxon>
        <taxon>Pseudomonadati</taxon>
        <taxon>Campylobacterota</taxon>
        <taxon>Epsilonproteobacteria</taxon>
        <taxon>Campylobacterales</taxon>
        <taxon>Campylobacteraceae</taxon>
        <taxon>Campylobacter</taxon>
    </lineage>
</organism>
<dbReference type="AlphaFoldDB" id="A0A381DKU0"/>
<dbReference type="InterPro" id="IPR003451">
    <property type="entry name" value="LytB/IspH"/>
</dbReference>
<dbReference type="EC" id="1.17.7.4" evidence="1"/>
<accession>A0A381DKU0</accession>
<feature type="active site" description="Proton donor" evidence="1">
    <location>
        <position position="122"/>
    </location>
</feature>
<dbReference type="GO" id="GO:0016114">
    <property type="term" value="P:terpenoid biosynthetic process"/>
    <property type="evidence" value="ECO:0007669"/>
    <property type="project" value="UniProtKB-UniRule"/>
</dbReference>
<feature type="binding site" evidence="1">
    <location>
        <position position="36"/>
    </location>
    <ligand>
        <name>dimethylallyl diphosphate</name>
        <dbReference type="ChEBI" id="CHEBI:57623"/>
    </ligand>
</feature>
<feature type="binding site" evidence="1">
    <location>
        <position position="214"/>
    </location>
    <ligand>
        <name>dimethylallyl diphosphate</name>
        <dbReference type="ChEBI" id="CHEBI:57623"/>
    </ligand>
</feature>
<feature type="binding site" evidence="1">
    <location>
        <position position="186"/>
    </location>
    <ligand>
        <name>[4Fe-4S] cluster</name>
        <dbReference type="ChEBI" id="CHEBI:49883"/>
    </ligand>
</feature>
<gene>
    <name evidence="1 2" type="primary">ispH</name>
    <name evidence="2" type="ORF">NCTC12475_01474</name>
</gene>
<feature type="binding site" evidence="1">
    <location>
        <position position="215"/>
    </location>
    <ligand>
        <name>isopentenyl diphosphate</name>
        <dbReference type="ChEBI" id="CHEBI:128769"/>
    </ligand>
</feature>
<dbReference type="PANTHER" id="PTHR30426">
    <property type="entry name" value="4-HYDROXY-3-METHYLBUT-2-ENYL DIPHOSPHATE REDUCTASE"/>
    <property type="match status" value="1"/>
</dbReference>
<keyword evidence="3" id="KW-1185">Reference proteome</keyword>
<dbReference type="GO" id="GO:0019288">
    <property type="term" value="P:isopentenyl diphosphate biosynthetic process, methylerythritol 4-phosphate pathway"/>
    <property type="evidence" value="ECO:0007669"/>
    <property type="project" value="UniProtKB-UniRule"/>
</dbReference>
<proteinExistence type="inferred from homology"/>
<feature type="binding site" evidence="1">
    <location>
        <position position="36"/>
    </location>
    <ligand>
        <name>isopentenyl diphosphate</name>
        <dbReference type="ChEBI" id="CHEBI:128769"/>
    </ligand>
</feature>
<name>A0A381DKU0_9BACT</name>
<dbReference type="UniPathway" id="UPA00059">
    <property type="reaction ID" value="UER00105"/>
</dbReference>
<feature type="binding site" evidence="1">
    <location>
        <position position="216"/>
    </location>
    <ligand>
        <name>dimethylallyl diphosphate</name>
        <dbReference type="ChEBI" id="CHEBI:57623"/>
    </ligand>
</feature>
<reference evidence="2 3" key="1">
    <citation type="submission" date="2018-06" db="EMBL/GenBank/DDBJ databases">
        <authorList>
            <consortium name="Pathogen Informatics"/>
            <person name="Doyle S."/>
        </authorList>
    </citation>
    <scope>NUCLEOTIDE SEQUENCE [LARGE SCALE GENOMIC DNA]</scope>
    <source>
        <strain evidence="2 3">NCTC12475</strain>
    </source>
</reference>
<feature type="binding site" evidence="1">
    <location>
        <position position="215"/>
    </location>
    <ligand>
        <name>dimethylallyl diphosphate</name>
        <dbReference type="ChEBI" id="CHEBI:57623"/>
    </ligand>
</feature>
<feature type="binding site" evidence="1">
    <location>
        <position position="158"/>
    </location>
    <ligand>
        <name>(2E)-4-hydroxy-3-methylbut-2-enyl diphosphate</name>
        <dbReference type="ChEBI" id="CHEBI:128753"/>
    </ligand>
</feature>
<comment type="catalytic activity">
    <reaction evidence="1">
        <text>dimethylallyl diphosphate + 2 oxidized [2Fe-2S]-[ferredoxin] + H2O = (2E)-4-hydroxy-3-methylbut-2-enyl diphosphate + 2 reduced [2Fe-2S]-[ferredoxin] + 2 H(+)</text>
        <dbReference type="Rhea" id="RHEA:24825"/>
        <dbReference type="Rhea" id="RHEA-COMP:10000"/>
        <dbReference type="Rhea" id="RHEA-COMP:10001"/>
        <dbReference type="ChEBI" id="CHEBI:15377"/>
        <dbReference type="ChEBI" id="CHEBI:15378"/>
        <dbReference type="ChEBI" id="CHEBI:33737"/>
        <dbReference type="ChEBI" id="CHEBI:33738"/>
        <dbReference type="ChEBI" id="CHEBI:57623"/>
        <dbReference type="ChEBI" id="CHEBI:128753"/>
        <dbReference type="EC" id="1.17.7.4"/>
    </reaction>
</comment>
<feature type="binding site" evidence="1">
    <location>
        <position position="214"/>
    </location>
    <ligand>
        <name>isopentenyl diphosphate</name>
        <dbReference type="ChEBI" id="CHEBI:128769"/>
    </ligand>
</feature>
<keyword evidence="1" id="KW-0408">Iron</keyword>
<feature type="binding site" evidence="1">
    <location>
        <position position="120"/>
    </location>
    <ligand>
        <name>isopentenyl diphosphate</name>
        <dbReference type="ChEBI" id="CHEBI:128769"/>
    </ligand>
</feature>
<protein>
    <recommendedName>
        <fullName evidence="1">4-hydroxy-3-methylbut-2-enyl diphosphate reductase</fullName>
        <shortName evidence="1">HMBPP reductase</shortName>
        <ecNumber evidence="1">1.17.7.4</ecNumber>
    </recommendedName>
</protein>
<dbReference type="Pfam" id="PF02401">
    <property type="entry name" value="LYTB"/>
    <property type="match status" value="1"/>
</dbReference>
<dbReference type="GO" id="GO:0050992">
    <property type="term" value="P:dimethylallyl diphosphate biosynthetic process"/>
    <property type="evidence" value="ECO:0007669"/>
    <property type="project" value="UniProtKB-UniRule"/>
</dbReference>
<feature type="binding site" evidence="1">
    <location>
        <position position="120"/>
    </location>
    <ligand>
        <name>dimethylallyl diphosphate</name>
        <dbReference type="ChEBI" id="CHEBI:57623"/>
    </ligand>
</feature>
<keyword evidence="1" id="KW-0004">4Fe-4S</keyword>
<dbReference type="GO" id="GO:0046872">
    <property type="term" value="F:metal ion binding"/>
    <property type="evidence" value="ECO:0007669"/>
    <property type="project" value="UniProtKB-KW"/>
</dbReference>
<dbReference type="HAMAP" id="MF_00191">
    <property type="entry name" value="IspH"/>
    <property type="match status" value="1"/>
</dbReference>
<comment type="catalytic activity">
    <reaction evidence="1">
        <text>isopentenyl diphosphate + 2 oxidized [2Fe-2S]-[ferredoxin] + H2O = (2E)-4-hydroxy-3-methylbut-2-enyl diphosphate + 2 reduced [2Fe-2S]-[ferredoxin] + 2 H(+)</text>
        <dbReference type="Rhea" id="RHEA:24488"/>
        <dbReference type="Rhea" id="RHEA-COMP:10000"/>
        <dbReference type="Rhea" id="RHEA-COMP:10001"/>
        <dbReference type="ChEBI" id="CHEBI:15377"/>
        <dbReference type="ChEBI" id="CHEBI:15378"/>
        <dbReference type="ChEBI" id="CHEBI:33737"/>
        <dbReference type="ChEBI" id="CHEBI:33738"/>
        <dbReference type="ChEBI" id="CHEBI:128753"/>
        <dbReference type="ChEBI" id="CHEBI:128769"/>
        <dbReference type="EC" id="1.17.7.4"/>
    </reaction>
</comment>
<keyword evidence="1 2" id="KW-0560">Oxidoreductase</keyword>
<feature type="binding site" evidence="1">
    <location>
        <position position="258"/>
    </location>
    <ligand>
        <name>isopentenyl diphosphate</name>
        <dbReference type="ChEBI" id="CHEBI:128769"/>
    </ligand>
</feature>
<dbReference type="GO" id="GO:0051745">
    <property type="term" value="F:4-hydroxy-3-methylbut-2-enyl diphosphate reductase activity"/>
    <property type="evidence" value="ECO:0007669"/>
    <property type="project" value="UniProtKB-UniRule"/>
</dbReference>
<feature type="binding site" evidence="1">
    <location>
        <position position="215"/>
    </location>
    <ligand>
        <name>(2E)-4-hydroxy-3-methylbut-2-enyl diphosphate</name>
        <dbReference type="ChEBI" id="CHEBI:128753"/>
    </ligand>
</feature>
<feature type="binding site" evidence="1">
    <location>
        <position position="12"/>
    </location>
    <ligand>
        <name>[4Fe-4S] cluster</name>
        <dbReference type="ChEBI" id="CHEBI:49883"/>
    </ligand>
</feature>
<feature type="binding site" evidence="1">
    <location>
        <position position="258"/>
    </location>
    <ligand>
        <name>dimethylallyl diphosphate</name>
        <dbReference type="ChEBI" id="CHEBI:57623"/>
    </ligand>
</feature>
<feature type="binding site" evidence="1">
    <location>
        <position position="70"/>
    </location>
    <ligand>
        <name>(2E)-4-hydroxy-3-methylbut-2-enyl diphosphate</name>
        <dbReference type="ChEBI" id="CHEBI:128753"/>
    </ligand>
</feature>
<keyword evidence="1" id="KW-0414">Isoprene biosynthesis</keyword>
<feature type="binding site" evidence="1">
    <location>
        <position position="70"/>
    </location>
    <ligand>
        <name>dimethylallyl diphosphate</name>
        <dbReference type="ChEBI" id="CHEBI:57623"/>
    </ligand>
</feature>
<dbReference type="NCBIfam" id="NF002187">
    <property type="entry name" value="PRK01045.1-1"/>
    <property type="match status" value="1"/>
</dbReference>
<feature type="binding site" evidence="1">
    <location>
        <position position="70"/>
    </location>
    <ligand>
        <name>isopentenyl diphosphate</name>
        <dbReference type="ChEBI" id="CHEBI:128769"/>
    </ligand>
</feature>
<comment type="cofactor">
    <cofactor evidence="1">
        <name>[4Fe-4S] cluster</name>
        <dbReference type="ChEBI" id="CHEBI:49883"/>
    </cofactor>
    <text evidence="1">Binds 1 [4Fe-4S] cluster per subunit.</text>
</comment>
<dbReference type="PANTHER" id="PTHR30426:SF0">
    <property type="entry name" value="4-HYDROXY-3-METHYLBUT-2-ENYL DIPHOSPHATE REDUCTASE"/>
    <property type="match status" value="1"/>
</dbReference>
<feature type="binding site" evidence="1">
    <location>
        <position position="216"/>
    </location>
    <ligand>
        <name>(2E)-4-hydroxy-3-methylbut-2-enyl diphosphate</name>
        <dbReference type="ChEBI" id="CHEBI:128753"/>
    </ligand>
</feature>
<comment type="pathway">
    <text evidence="1">Isoprenoid biosynthesis; dimethylallyl diphosphate biosynthesis; dimethylallyl diphosphate from (2E)-4-hydroxy-3-methylbutenyl diphosphate: step 1/1.</text>
</comment>
<dbReference type="NCBIfam" id="TIGR00216">
    <property type="entry name" value="ispH_lytB"/>
    <property type="match status" value="1"/>
</dbReference>
<dbReference type="Gene3D" id="3.40.1010.20">
    <property type="entry name" value="4-hydroxy-3-methylbut-2-enyl diphosphate reductase, catalytic domain"/>
    <property type="match status" value="2"/>
</dbReference>
<keyword evidence="1" id="KW-0411">Iron-sulfur</keyword>
<comment type="similarity">
    <text evidence="1">Belongs to the IspH family.</text>
</comment>
<feature type="binding site" evidence="1">
    <location>
        <position position="36"/>
    </location>
    <ligand>
        <name>(2E)-4-hydroxy-3-methylbut-2-enyl diphosphate</name>
        <dbReference type="ChEBI" id="CHEBI:128753"/>
    </ligand>
</feature>
<feature type="binding site" evidence="1">
    <location>
        <position position="216"/>
    </location>
    <ligand>
        <name>isopentenyl diphosphate</name>
        <dbReference type="ChEBI" id="CHEBI:128769"/>
    </ligand>
</feature>
<dbReference type="CDD" id="cd13944">
    <property type="entry name" value="lytB_ispH"/>
    <property type="match status" value="1"/>
</dbReference>
<sequence length="274" mass="30781">MKIELAKSCGFCFGVKRAIKLAENAPNSATIGELIHNKEEINRLKDNFGVKTLNSIDELSCEKKAIIRTHGITKDDLSILKQKNIDIIDATCPYVTKPQKIVEKMSDEGYDIVIFGDGNHPEVKGVKSYAKGNVYVVLSIDEIKQISLRNKVAVISQTTKKIEHFKEIVNVIMEKSKEVRVFNTICNATLLNQEAVEELAKKADVMVIIGGKNSSNTKQLFIISKQFCEDSYLIENELELNKDWFINKNICGVSAGASTPDWIIQNIIRNLEKF</sequence>
<dbReference type="STRING" id="32024.GCA_000788295_01310"/>
<dbReference type="Proteomes" id="UP000254920">
    <property type="component" value="Unassembled WGS sequence"/>
</dbReference>
<dbReference type="UniPathway" id="UPA00056">
    <property type="reaction ID" value="UER00097"/>
</dbReference>
<feature type="binding site" evidence="1">
    <location>
        <position position="214"/>
    </location>
    <ligand>
        <name>(2E)-4-hydroxy-3-methylbut-2-enyl diphosphate</name>
        <dbReference type="ChEBI" id="CHEBI:128753"/>
    </ligand>
</feature>
<dbReference type="GO" id="GO:0051539">
    <property type="term" value="F:4 iron, 4 sulfur cluster binding"/>
    <property type="evidence" value="ECO:0007669"/>
    <property type="project" value="UniProtKB-UniRule"/>
</dbReference>
<feature type="binding site" evidence="1">
    <location>
        <position position="120"/>
    </location>
    <ligand>
        <name>(2E)-4-hydroxy-3-methylbut-2-enyl diphosphate</name>
        <dbReference type="ChEBI" id="CHEBI:128753"/>
    </ligand>
</feature>
<evidence type="ECO:0000256" key="1">
    <source>
        <dbReference type="HAMAP-Rule" id="MF_00191"/>
    </source>
</evidence>
<feature type="binding site" evidence="1">
    <location>
        <position position="258"/>
    </location>
    <ligand>
        <name>(2E)-4-hydroxy-3-methylbut-2-enyl diphosphate</name>
        <dbReference type="ChEBI" id="CHEBI:128753"/>
    </ligand>
</feature>
<dbReference type="OrthoDB" id="9804068at2"/>
<comment type="pathway">
    <text evidence="1">Isoprenoid biosynthesis; isopentenyl diphosphate biosynthesis via DXP pathway; isopentenyl diphosphate from 1-deoxy-D-xylulose 5-phosphate: step 6/6.</text>
</comment>
<dbReference type="GeneID" id="93090118"/>
<feature type="binding site" evidence="1">
    <location>
        <position position="92"/>
    </location>
    <ligand>
        <name>[4Fe-4S] cluster</name>
        <dbReference type="ChEBI" id="CHEBI:49883"/>
    </ligand>
</feature>
<evidence type="ECO:0000313" key="3">
    <source>
        <dbReference type="Proteomes" id="UP000254920"/>
    </source>
</evidence>
<evidence type="ECO:0000313" key="2">
    <source>
        <dbReference type="EMBL" id="SUX11258.1"/>
    </source>
</evidence>
<comment type="function">
    <text evidence="1">Catalyzes the conversion of 1-hydroxy-2-methyl-2-(E)-butenyl 4-diphosphate (HMBPP) into a mixture of isopentenyl diphosphate (IPP) and dimethylallyl diphosphate (DMAPP). Acts in the terminal step of the DOXP/MEP pathway for isoprenoid precursor biosynthesis.</text>
</comment>
<dbReference type="RefSeq" id="WP_089182007.1">
    <property type="nucleotide sequence ID" value="NZ_CP043427.1"/>
</dbReference>
<dbReference type="Gene3D" id="3.40.50.11270">
    <property type="match status" value="1"/>
</dbReference>
<dbReference type="EMBL" id="UFVD01000001">
    <property type="protein sequence ID" value="SUX11258.1"/>
    <property type="molecule type" value="Genomic_DNA"/>
</dbReference>